<evidence type="ECO:0000313" key="1">
    <source>
        <dbReference type="EMBL" id="ESA17651.1"/>
    </source>
</evidence>
<gene>
    <name evidence="1" type="ORF">GLOINDRAFT_21558</name>
</gene>
<name>U9UPY7_RHIID</name>
<dbReference type="InterPro" id="IPR015943">
    <property type="entry name" value="WD40/YVTN_repeat-like_dom_sf"/>
</dbReference>
<dbReference type="Gene3D" id="2.130.10.10">
    <property type="entry name" value="YVTN repeat-like/Quinoprotein amine dehydrogenase"/>
    <property type="match status" value="1"/>
</dbReference>
<dbReference type="HOGENOM" id="CLU_010229_1_0_1"/>
<dbReference type="VEuPathDB" id="FungiDB:RhiirFUN_006482"/>
<organism evidence="1">
    <name type="scientific">Rhizophagus irregularis (strain DAOM 181602 / DAOM 197198 / MUCL 43194)</name>
    <name type="common">Arbuscular mycorrhizal fungus</name>
    <name type="synonym">Glomus intraradices</name>
    <dbReference type="NCBI Taxonomy" id="747089"/>
    <lineage>
        <taxon>Eukaryota</taxon>
        <taxon>Fungi</taxon>
        <taxon>Fungi incertae sedis</taxon>
        <taxon>Mucoromycota</taxon>
        <taxon>Glomeromycotina</taxon>
        <taxon>Glomeromycetes</taxon>
        <taxon>Glomerales</taxon>
        <taxon>Glomeraceae</taxon>
        <taxon>Rhizophagus</taxon>
    </lineage>
</organism>
<dbReference type="AlphaFoldDB" id="U9UPY7"/>
<dbReference type="SUPFAM" id="SSF101908">
    <property type="entry name" value="Putative isomerase YbhE"/>
    <property type="match status" value="1"/>
</dbReference>
<protein>
    <submittedName>
        <fullName evidence="1">Uncharacterized protein</fullName>
    </submittedName>
</protein>
<feature type="non-terminal residue" evidence="1">
    <location>
        <position position="745"/>
    </location>
</feature>
<sequence length="745" mass="88116">MDEIFVEIDDKKEIDSDIDKYNNNIIYNDEKPHHGKPITMIEVSPNGSYFVTYSKKDRSIVGWNVDYENEGPLKPEINHCHIIHYYYNVNINISVSNNKKIAYIYDNRLTIIDMNNNQKIKLKFTSDVIIAADGDFLRQKIIWIYSTQTKNNKWECKKIYKLPRNFELISISKYDQKTIEAEINKSYIRISSNEKFMCLRINDKIIIYLIELEIPIVTLNNGIQLYNFISNVDYTFLYLLLLPLLSNEIRDLTMKYCWKEYTDHLQKNDLSQNENQSKNLPIHPFLFDIKYAFGILNGYVWQFKLEETILKMNSSLNESNNEIIESLDYDSKKINKESYEHINIHLFDSYMGSIHESFKEIVSEYDQKNVAEGMVEDKKNLTKEVEIISKHNQIFEAEGKEEDKKNLMKEVETISKHDQINVAEGKEEDKKNLMKEEIIKGSIKWEIENLTGELKLQVFNKINANYEWNLVCTRTDKSISLYGKKLLSTHYILLLTEIGISIYHFNGSNISLAYFYYMNLSNLYIKKNEECDINDKDDKHKLVKKLQNYHKKVLSKSTLPLPNHNSFKFNEDWVSYVKDNKSSFLKYGVELLTFAIKEHNLELIDDIYKKCMAYFKEENNKMYLSIIASTIPLFNEYYPEYISKYSSEAIMIIDSTTYGKEYRDNKLHLCSFQCLQIVNLSRSILWTKFNYVSAVSAPTPTITFMIPYIKFVNYPRDYNWLLEFIKPQSTPFVKTISKDIYKTWN</sequence>
<proteinExistence type="predicted"/>
<accession>U9UPY7</accession>
<reference evidence="1" key="1">
    <citation type="submission" date="2013-07" db="EMBL/GenBank/DDBJ databases">
        <title>The genome of an arbuscular mycorrhizal fungus provides insights into the evolution of the oldest plant symbiosis.</title>
        <authorList>
            <consortium name="DOE Joint Genome Institute"/>
            <person name="Tisserant E."/>
            <person name="Malbreil M."/>
            <person name="Kuo A."/>
            <person name="Kohler A."/>
            <person name="Symeonidi A."/>
            <person name="Balestrini R."/>
            <person name="Charron P."/>
            <person name="Duensing N."/>
            <person name="Frei-dit-Frey N."/>
            <person name="Gianinazzi-Pearson V."/>
            <person name="Gilbert B."/>
            <person name="Handa Y."/>
            <person name="Hijri M."/>
            <person name="Kaul R."/>
            <person name="Kawaguchi M."/>
            <person name="Krajinski F."/>
            <person name="Lammers P."/>
            <person name="Lapierre D."/>
            <person name="Masclaux F.G."/>
            <person name="Murat C."/>
            <person name="Morin E."/>
            <person name="Ndikumana S."/>
            <person name="Pagni M."/>
            <person name="Petitpierre D."/>
            <person name="Requena N."/>
            <person name="Rosikiewicz P."/>
            <person name="Riley R."/>
            <person name="Saito K."/>
            <person name="San Clemente H."/>
            <person name="Shapiro H."/>
            <person name="van Tuinen D."/>
            <person name="Becard G."/>
            <person name="Bonfante P."/>
            <person name="Paszkowski U."/>
            <person name="Shachar-Hill Y."/>
            <person name="Young J.P."/>
            <person name="Sanders I.R."/>
            <person name="Henrissat B."/>
            <person name="Rensing S.A."/>
            <person name="Grigoriev I.V."/>
            <person name="Corradi N."/>
            <person name="Roux C."/>
            <person name="Martin F."/>
        </authorList>
    </citation>
    <scope>NUCLEOTIDE SEQUENCE</scope>
    <source>
        <strain evidence="1">DAOM 197198</strain>
    </source>
</reference>
<dbReference type="eggNOG" id="ENOG502RQ55">
    <property type="taxonomic scope" value="Eukaryota"/>
</dbReference>
<dbReference type="EMBL" id="KI279971">
    <property type="protein sequence ID" value="ESA17651.1"/>
    <property type="molecule type" value="Genomic_DNA"/>
</dbReference>